<proteinExistence type="predicted"/>
<name>A0A3P7FS32_WUCBA</name>
<dbReference type="Proteomes" id="UP000270924">
    <property type="component" value="Unassembled WGS sequence"/>
</dbReference>
<feature type="transmembrane region" description="Helical" evidence="1">
    <location>
        <begin position="6"/>
        <end position="24"/>
    </location>
</feature>
<keyword evidence="1" id="KW-1133">Transmembrane helix</keyword>
<protein>
    <submittedName>
        <fullName evidence="2">Uncharacterized protein</fullName>
    </submittedName>
</protein>
<evidence type="ECO:0000313" key="2">
    <source>
        <dbReference type="EMBL" id="VDM12025.1"/>
    </source>
</evidence>
<evidence type="ECO:0000313" key="3">
    <source>
        <dbReference type="Proteomes" id="UP000270924"/>
    </source>
</evidence>
<sequence>MQYSVVYFNFLIFTISNLFHVIYTQQLTPIIGGKCDINSSDVPIGGGGTQFFLKCEQSLQSESGKGVWVVKSRTLSTTTSTTSQANSPTISVIATLPVENKQQSYQSLKSNNIICVEDKSAQSGDPCSVSSVCLQQEQGQLSSNYLQCDQRWIVQFFSKLIKKKYIYFDIFSPIIVPDNSSFCYLSFY</sequence>
<keyword evidence="1" id="KW-0472">Membrane</keyword>
<keyword evidence="1" id="KW-0812">Transmembrane</keyword>
<reference evidence="2 3" key="1">
    <citation type="submission" date="2018-11" db="EMBL/GenBank/DDBJ databases">
        <authorList>
            <consortium name="Pathogen Informatics"/>
        </authorList>
    </citation>
    <scope>NUCLEOTIDE SEQUENCE [LARGE SCALE GENOMIC DNA]</scope>
</reference>
<dbReference type="InParanoid" id="A0A3P7FS32"/>
<gene>
    <name evidence="2" type="ORF">WBA_LOCUS5411</name>
</gene>
<organism evidence="2 3">
    <name type="scientific">Wuchereria bancrofti</name>
    <dbReference type="NCBI Taxonomy" id="6293"/>
    <lineage>
        <taxon>Eukaryota</taxon>
        <taxon>Metazoa</taxon>
        <taxon>Ecdysozoa</taxon>
        <taxon>Nematoda</taxon>
        <taxon>Chromadorea</taxon>
        <taxon>Rhabditida</taxon>
        <taxon>Spirurina</taxon>
        <taxon>Spiruromorpha</taxon>
        <taxon>Filarioidea</taxon>
        <taxon>Onchocercidae</taxon>
        <taxon>Wuchereria</taxon>
    </lineage>
</organism>
<evidence type="ECO:0000256" key="1">
    <source>
        <dbReference type="SAM" id="Phobius"/>
    </source>
</evidence>
<dbReference type="AlphaFoldDB" id="A0A3P7FS32"/>
<dbReference type="OMA" id="MRYSAIY"/>
<accession>A0A3P7FS32</accession>
<dbReference type="EMBL" id="UYWW01002662">
    <property type="protein sequence ID" value="VDM12025.1"/>
    <property type="molecule type" value="Genomic_DNA"/>
</dbReference>
<dbReference type="OrthoDB" id="5912039at2759"/>
<keyword evidence="3" id="KW-1185">Reference proteome</keyword>